<name>A0A4Q7TSL5_9MICO</name>
<dbReference type="EMBL" id="SGXT01000011">
    <property type="protein sequence ID" value="RZT64004.1"/>
    <property type="molecule type" value="Genomic_DNA"/>
</dbReference>
<keyword evidence="2" id="KW-1185">Reference proteome</keyword>
<accession>A0A4Q7TSL5</accession>
<gene>
    <name evidence="1" type="ORF">EV140_0236</name>
</gene>
<proteinExistence type="predicted"/>
<dbReference type="Proteomes" id="UP000292408">
    <property type="component" value="Unassembled WGS sequence"/>
</dbReference>
<dbReference type="AlphaFoldDB" id="A0A4Q7TSL5"/>
<organism evidence="1 2">
    <name type="scientific">Microcella alkaliphila</name>
    <dbReference type="NCBI Taxonomy" id="279828"/>
    <lineage>
        <taxon>Bacteria</taxon>
        <taxon>Bacillati</taxon>
        <taxon>Actinomycetota</taxon>
        <taxon>Actinomycetes</taxon>
        <taxon>Micrococcales</taxon>
        <taxon>Microbacteriaceae</taxon>
        <taxon>Microcella</taxon>
    </lineage>
</organism>
<dbReference type="Gene3D" id="3.30.450.40">
    <property type="match status" value="1"/>
</dbReference>
<sequence>MAATHQPPLRRDDLESAAASLTTPDRDAGIASGVRRLVLESWMRAIDSDVDPDSLPGAIDLGEAELRDYRASHPLAQALPVVHRLLIRHTFDAGLIIAIGDHEGRLLWIDGDRDLRRRAEQMAFVEGANWSERIAGTSAPGTALALDRGVQIRGAEHYARIVHPWSCTAVPVHDPATRRIIGVIDITGGDVAAEPTTLPLLEATVAAVEAELHVRRLDTLAARTPLPGGSDRHPGEERLRPASGPEIAVSSAPMLHILGRDTGLLVTARGERELSTRHSEILTVLAWHPHGLSADALAELVYEREGSVSTMRAEMVRLRRALEECGVPELVPAARPYRLPTRLDLDVHRVLAFLDRGAHRVALGHYSGRVLPGSSSPGVTRIRGEVSTLLRDAMLTDATPDVLLDYARSDEAALDVAVWRTVLRALPLDSPQRTTVVTRLESIERDLES</sequence>
<evidence type="ECO:0000313" key="1">
    <source>
        <dbReference type="EMBL" id="RZT64004.1"/>
    </source>
</evidence>
<evidence type="ECO:0008006" key="3">
    <source>
        <dbReference type="Google" id="ProtNLM"/>
    </source>
</evidence>
<comment type="caution">
    <text evidence="1">The sequence shown here is derived from an EMBL/GenBank/DDBJ whole genome shotgun (WGS) entry which is preliminary data.</text>
</comment>
<dbReference type="InterPro" id="IPR029016">
    <property type="entry name" value="GAF-like_dom_sf"/>
</dbReference>
<evidence type="ECO:0000313" key="2">
    <source>
        <dbReference type="Proteomes" id="UP000292408"/>
    </source>
</evidence>
<protein>
    <recommendedName>
        <fullName evidence="3">GAF domain-containing protein</fullName>
    </recommendedName>
</protein>
<reference evidence="1 2" key="1">
    <citation type="journal article" date="2015" name="Stand. Genomic Sci.">
        <title>Genomic Encyclopedia of Bacterial and Archaeal Type Strains, Phase III: the genomes of soil and plant-associated and newly described type strains.</title>
        <authorList>
            <person name="Whitman W.B."/>
            <person name="Woyke T."/>
            <person name="Klenk H.P."/>
            <person name="Zhou Y."/>
            <person name="Lilburn T.G."/>
            <person name="Beck B.J."/>
            <person name="De Vos P."/>
            <person name="Vandamme P."/>
            <person name="Eisen J.A."/>
            <person name="Garrity G."/>
            <person name="Hugenholtz P."/>
            <person name="Kyrpides N.C."/>
        </authorList>
    </citation>
    <scope>NUCLEOTIDE SEQUENCE [LARGE SCALE GENOMIC DNA]</scope>
    <source>
        <strain evidence="1 2">AC4r</strain>
    </source>
</reference>